<dbReference type="SUPFAM" id="SSF55729">
    <property type="entry name" value="Acyl-CoA N-acyltransferases (Nat)"/>
    <property type="match status" value="2"/>
</dbReference>
<dbReference type="CDD" id="cd04301">
    <property type="entry name" value="NAT_SF"/>
    <property type="match status" value="1"/>
</dbReference>
<comment type="caution">
    <text evidence="4">The sequence shown here is derived from an EMBL/GenBank/DDBJ whole genome shotgun (WGS) entry which is preliminary data.</text>
</comment>
<dbReference type="Pfam" id="PF00583">
    <property type="entry name" value="Acetyltransf_1"/>
    <property type="match status" value="1"/>
</dbReference>
<dbReference type="PANTHER" id="PTHR43877">
    <property type="entry name" value="AMINOALKYLPHOSPHONATE N-ACETYLTRANSFERASE-RELATED-RELATED"/>
    <property type="match status" value="1"/>
</dbReference>
<reference evidence="4 5" key="1">
    <citation type="submission" date="2019-06" db="EMBL/GenBank/DDBJ databases">
        <title>Sequencing the genomes of 1000 actinobacteria strains.</title>
        <authorList>
            <person name="Klenk H.-P."/>
        </authorList>
    </citation>
    <scope>NUCLEOTIDE SEQUENCE [LARGE SCALE GENOMIC DNA]</scope>
    <source>
        <strain evidence="4 5">DSM 45928</strain>
    </source>
</reference>
<feature type="domain" description="N-acetyltransferase" evidence="3">
    <location>
        <begin position="1"/>
        <end position="158"/>
    </location>
</feature>
<protein>
    <submittedName>
        <fullName evidence="4">Acetyltransferase (GNAT) family protein</fullName>
    </submittedName>
</protein>
<evidence type="ECO:0000259" key="3">
    <source>
        <dbReference type="PROSITE" id="PS51186"/>
    </source>
</evidence>
<dbReference type="Gene3D" id="3.40.630.30">
    <property type="match status" value="1"/>
</dbReference>
<organism evidence="4 5">
    <name type="scientific">Stackebrandtia endophytica</name>
    <dbReference type="NCBI Taxonomy" id="1496996"/>
    <lineage>
        <taxon>Bacteria</taxon>
        <taxon>Bacillati</taxon>
        <taxon>Actinomycetota</taxon>
        <taxon>Actinomycetes</taxon>
        <taxon>Glycomycetales</taxon>
        <taxon>Glycomycetaceae</taxon>
        <taxon>Stackebrandtia</taxon>
    </lineage>
</organism>
<proteinExistence type="predicted"/>
<dbReference type="RefSeq" id="WP_142041168.1">
    <property type="nucleotide sequence ID" value="NZ_JBHTGS010000001.1"/>
</dbReference>
<dbReference type="OrthoDB" id="4119890at2"/>
<accession>A0A543AYX0</accession>
<dbReference type="EMBL" id="VFOW01000001">
    <property type="protein sequence ID" value="TQL77774.1"/>
    <property type="molecule type" value="Genomic_DNA"/>
</dbReference>
<dbReference type="PROSITE" id="PS51186">
    <property type="entry name" value="GNAT"/>
    <property type="match status" value="1"/>
</dbReference>
<sequence length="336" mass="37499">MQITEFLPTKASQSDLEQWRDVLNAMTAEDMPNEPRWTDDRLREYLSITMPGERRLAFVARDDDRRIIGHANLLLFGGEFADAGVFEIFVRPGQRGTGAGRGLLRAIAERAREEGRTTIGVEVIATTPAVGFYDRMGFNRAVVENRNLLALTEVDWDAVGDLSGRLAAGYRLEYYTGHLPDDLVERYAATKVHLKAEPAYNTGAWRGSADAQRLKDSLATLAARGMRSHLVVAIAEAKEMVVGLTELVVAAQRPTRGDQYDTVVAPEHRSYGLGMAMKARMLCELREAEPQLVDVQTWTAREGDPMEHVDAALGFRNDVQWYEYETDVAGLLRRLG</sequence>
<evidence type="ECO:0000256" key="2">
    <source>
        <dbReference type="ARBA" id="ARBA00023315"/>
    </source>
</evidence>
<keyword evidence="2" id="KW-0012">Acyltransferase</keyword>
<evidence type="ECO:0000313" key="4">
    <source>
        <dbReference type="EMBL" id="TQL77774.1"/>
    </source>
</evidence>
<evidence type="ECO:0000313" key="5">
    <source>
        <dbReference type="Proteomes" id="UP000317043"/>
    </source>
</evidence>
<keyword evidence="5" id="KW-1185">Reference proteome</keyword>
<dbReference type="Proteomes" id="UP000317043">
    <property type="component" value="Unassembled WGS sequence"/>
</dbReference>
<gene>
    <name evidence="4" type="ORF">FB566_3341</name>
</gene>
<name>A0A543AYX0_9ACTN</name>
<dbReference type="GO" id="GO:0016747">
    <property type="term" value="F:acyltransferase activity, transferring groups other than amino-acyl groups"/>
    <property type="evidence" value="ECO:0007669"/>
    <property type="project" value="InterPro"/>
</dbReference>
<dbReference type="InterPro" id="IPR016181">
    <property type="entry name" value="Acyl_CoA_acyltransferase"/>
</dbReference>
<evidence type="ECO:0000256" key="1">
    <source>
        <dbReference type="ARBA" id="ARBA00022679"/>
    </source>
</evidence>
<dbReference type="AlphaFoldDB" id="A0A543AYX0"/>
<dbReference type="InterPro" id="IPR000182">
    <property type="entry name" value="GNAT_dom"/>
</dbReference>
<dbReference type="InterPro" id="IPR050832">
    <property type="entry name" value="Bact_Acetyltransf"/>
</dbReference>
<keyword evidence="1 4" id="KW-0808">Transferase</keyword>
<dbReference type="InParanoid" id="A0A543AYX0"/>